<name>A0AAP0MJD3_9ROSI</name>
<gene>
    <name evidence="1" type="ORF">WN944_006556</name>
</gene>
<evidence type="ECO:0000313" key="2">
    <source>
        <dbReference type="Proteomes" id="UP001428341"/>
    </source>
</evidence>
<protein>
    <submittedName>
        <fullName evidence="1">Uncharacterized protein</fullName>
    </submittedName>
</protein>
<reference evidence="1 2" key="1">
    <citation type="submission" date="2024-05" db="EMBL/GenBank/DDBJ databases">
        <title>Haplotype-resolved chromosome-level genome assembly of Huyou (Citrus changshanensis).</title>
        <authorList>
            <person name="Miao C."/>
            <person name="Chen W."/>
            <person name="Wu Y."/>
            <person name="Wang L."/>
            <person name="Zhao S."/>
            <person name="Grierson D."/>
            <person name="Xu C."/>
            <person name="Chen K."/>
        </authorList>
    </citation>
    <scope>NUCLEOTIDE SEQUENCE [LARGE SCALE GENOMIC DNA]</scope>
    <source>
        <strain evidence="1">01-14</strain>
        <tissue evidence="1">Leaf</tissue>
    </source>
</reference>
<dbReference type="Proteomes" id="UP001428341">
    <property type="component" value="Unassembled WGS sequence"/>
</dbReference>
<comment type="caution">
    <text evidence="1">The sequence shown here is derived from an EMBL/GenBank/DDBJ whole genome shotgun (WGS) entry which is preliminary data.</text>
</comment>
<proteinExistence type="predicted"/>
<dbReference type="AlphaFoldDB" id="A0AAP0MJD3"/>
<sequence length="95" mass="10557">MAVDKDKPQDEASMLRFCKITLSWDYFRLVKECCEGNDKNGKKNWGPGLKYILSGKVKWCGFCLSNSQIGSVSQVYGRLALSGGTCNSCSFGNRM</sequence>
<accession>A0AAP0MJD3</accession>
<organism evidence="1 2">
    <name type="scientific">Citrus x changshan-huyou</name>
    <dbReference type="NCBI Taxonomy" id="2935761"/>
    <lineage>
        <taxon>Eukaryota</taxon>
        <taxon>Viridiplantae</taxon>
        <taxon>Streptophyta</taxon>
        <taxon>Embryophyta</taxon>
        <taxon>Tracheophyta</taxon>
        <taxon>Spermatophyta</taxon>
        <taxon>Magnoliopsida</taxon>
        <taxon>eudicotyledons</taxon>
        <taxon>Gunneridae</taxon>
        <taxon>Pentapetalae</taxon>
        <taxon>rosids</taxon>
        <taxon>malvids</taxon>
        <taxon>Sapindales</taxon>
        <taxon>Rutaceae</taxon>
        <taxon>Aurantioideae</taxon>
        <taxon>Citrus</taxon>
    </lineage>
</organism>
<keyword evidence="2" id="KW-1185">Reference proteome</keyword>
<evidence type="ECO:0000313" key="1">
    <source>
        <dbReference type="EMBL" id="KAK9214563.1"/>
    </source>
</evidence>
<dbReference type="EMBL" id="JBCGBO010000003">
    <property type="protein sequence ID" value="KAK9214563.1"/>
    <property type="molecule type" value="Genomic_DNA"/>
</dbReference>